<dbReference type="EMBL" id="CAJNNW010020853">
    <property type="protein sequence ID" value="CAE8667022.1"/>
    <property type="molecule type" value="Genomic_DNA"/>
</dbReference>
<name>A0A813J758_POLGL</name>
<comment type="caution">
    <text evidence="1">The sequence shown here is derived from an EMBL/GenBank/DDBJ whole genome shotgun (WGS) entry which is preliminary data.</text>
</comment>
<accession>A0A813J758</accession>
<protein>
    <recommendedName>
        <fullName evidence="3">C2 domain-containing protein</fullName>
    </recommendedName>
</protein>
<feature type="non-terminal residue" evidence="1">
    <location>
        <position position="1"/>
    </location>
</feature>
<sequence length="178" mass="18801">VGVASGSAAKSSAGRASMAPRDIASVGRGLFPTQVRETRADAGNQVLHLQRLGADDGPKRLKVQMQSARLLHGADLGSRSFSCSVMVSGRQYSRLQTGQASGGHQAVWNYEGEIRDYAPGEDLEFLLSSKSSHSGDLEGSCTLLSEQFFLFGFSSEITVSSPGQGILGLLRVSVTVPK</sequence>
<feature type="non-terminal residue" evidence="1">
    <location>
        <position position="178"/>
    </location>
</feature>
<evidence type="ECO:0000313" key="1">
    <source>
        <dbReference type="EMBL" id="CAE8667022.1"/>
    </source>
</evidence>
<gene>
    <name evidence="1" type="ORF">PGLA2088_LOCUS16457</name>
</gene>
<dbReference type="Proteomes" id="UP000626109">
    <property type="component" value="Unassembled WGS sequence"/>
</dbReference>
<evidence type="ECO:0008006" key="3">
    <source>
        <dbReference type="Google" id="ProtNLM"/>
    </source>
</evidence>
<dbReference type="AlphaFoldDB" id="A0A813J758"/>
<organism evidence="1 2">
    <name type="scientific">Polarella glacialis</name>
    <name type="common">Dinoflagellate</name>
    <dbReference type="NCBI Taxonomy" id="89957"/>
    <lineage>
        <taxon>Eukaryota</taxon>
        <taxon>Sar</taxon>
        <taxon>Alveolata</taxon>
        <taxon>Dinophyceae</taxon>
        <taxon>Suessiales</taxon>
        <taxon>Suessiaceae</taxon>
        <taxon>Polarella</taxon>
    </lineage>
</organism>
<proteinExistence type="predicted"/>
<reference evidence="1" key="1">
    <citation type="submission" date="2021-02" db="EMBL/GenBank/DDBJ databases">
        <authorList>
            <person name="Dougan E. K."/>
            <person name="Rhodes N."/>
            <person name="Thang M."/>
            <person name="Chan C."/>
        </authorList>
    </citation>
    <scope>NUCLEOTIDE SEQUENCE</scope>
</reference>
<evidence type="ECO:0000313" key="2">
    <source>
        <dbReference type="Proteomes" id="UP000626109"/>
    </source>
</evidence>